<feature type="transmembrane region" description="Helical" evidence="7">
    <location>
        <begin position="577"/>
        <end position="595"/>
    </location>
</feature>
<evidence type="ECO:0000256" key="3">
    <source>
        <dbReference type="ARBA" id="ARBA00022989"/>
    </source>
</evidence>
<keyword evidence="3 7" id="KW-1133">Transmembrane helix</keyword>
<feature type="transmembrane region" description="Helical" evidence="7">
    <location>
        <begin position="683"/>
        <end position="703"/>
    </location>
</feature>
<protein>
    <recommendedName>
        <fullName evidence="8">Cation efflux protein transmembrane domain-containing protein</fullName>
    </recommendedName>
</protein>
<dbReference type="InterPro" id="IPR058533">
    <property type="entry name" value="Cation_efflux_TM"/>
</dbReference>
<dbReference type="AlphaFoldDB" id="A0A5J9UUL3"/>
<dbReference type="InterPro" id="IPR027469">
    <property type="entry name" value="Cation_efflux_TMD_sf"/>
</dbReference>
<comment type="caution">
    <text evidence="9">The sequence shown here is derived from an EMBL/GenBank/DDBJ whole genome shotgun (WGS) entry which is preliminary data.</text>
</comment>
<sequence>MDPSQMMFPMWAPPPAAPSDDLAAPPQPFLPPPNRGWKRKNPPSSAAGYQPPALGDLQVQNRAKARRWFKNPNTNRTKHHFFPKNKAAAPRNTTSYIIRAKRAGGIASLVSPCPVTPAVLPTPRLSPSREGLADMAQAQWGVDGYGSMKGLIRLRSSPQPANPASDDDEDGNSSGSDVEEHVEVERRLDHDLSRFEMVYPAAGEDAGGYVFEEEDDYDQDAHVARLEEENLTLKERLFLMEQEVGDMRRRLEALEARFSQTDGVGGGRENPGTDDINVVVSENSSEDNVDRVTDVGSQKKRIAVGSEMELDAGKDAVDSEKNGEHTEEKAPVVGSEKNDAEKAAVDSEKSGELNLEKGGVDSEKRDEHDTAEKVAVDSEKRDEHDAEMVDACVREELEREREREGREGGRERERERSRFPSPLERGGGQARTMEDATPRAKEAPWNANYGVVGSGDRRLAFSRQLSLVATTPRLARSDSSISMPPQLPPPKPPKLLFLANRPMRRLALLLALNVAYSATELAIGLFTGRVGKARFGCFPFDIWMRPVNFLTICYGCISNQAGQRLHLWIQETGGPVCLYKCLAYSVQVFLMFLSFSLAVEALHAFMQDESEHKHYLIVSAVTNLLVNLLGVWFFRSYARVNIVYRNAEDMNYHSVCLHVLADSIRSAGLILASWLLSLGVENAEVLCLGIVSVAVFMLVLPLFKATGNVLLQIAPGNVPPSAFMKCCRQIAACEDVSEVCLGRFWELVPGHAVGSLSIRVKSCNDDQSVLEYVHGLYQDLGIHDLTVQTDES</sequence>
<dbReference type="GO" id="GO:0005774">
    <property type="term" value="C:vacuolar membrane"/>
    <property type="evidence" value="ECO:0007669"/>
    <property type="project" value="UniProtKB-SubCell"/>
</dbReference>
<dbReference type="Gene3D" id="1.20.1510.10">
    <property type="entry name" value="Cation efflux protein transmembrane domain"/>
    <property type="match status" value="1"/>
</dbReference>
<dbReference type="GO" id="GO:0008324">
    <property type="term" value="F:monoatomic cation transmembrane transporter activity"/>
    <property type="evidence" value="ECO:0007669"/>
    <property type="project" value="InterPro"/>
</dbReference>
<dbReference type="PANTHER" id="PTHR34484:SF2">
    <property type="entry name" value="OS02G0832600 PROTEIN"/>
    <property type="match status" value="1"/>
</dbReference>
<feature type="compositionally biased region" description="Pro residues" evidence="6">
    <location>
        <begin position="25"/>
        <end position="34"/>
    </location>
</feature>
<evidence type="ECO:0000313" key="9">
    <source>
        <dbReference type="EMBL" id="TVU27579.1"/>
    </source>
</evidence>
<feature type="compositionally biased region" description="Basic and acidic residues" evidence="6">
    <location>
        <begin position="311"/>
        <end position="418"/>
    </location>
</feature>
<keyword evidence="5" id="KW-0175">Coiled coil</keyword>
<evidence type="ECO:0000313" key="10">
    <source>
        <dbReference type="Proteomes" id="UP000324897"/>
    </source>
</evidence>
<dbReference type="SUPFAM" id="SSF161111">
    <property type="entry name" value="Cation efflux protein transmembrane domain-like"/>
    <property type="match status" value="1"/>
</dbReference>
<evidence type="ECO:0000256" key="6">
    <source>
        <dbReference type="SAM" id="MobiDB-lite"/>
    </source>
</evidence>
<dbReference type="Pfam" id="PF01545">
    <property type="entry name" value="Cation_efflux"/>
    <property type="match status" value="1"/>
</dbReference>
<evidence type="ECO:0000256" key="2">
    <source>
        <dbReference type="ARBA" id="ARBA00022692"/>
    </source>
</evidence>
<comment type="subcellular location">
    <subcellularLocation>
        <location evidence="1">Membrane</location>
        <topology evidence="1">Multi-pass membrane protein</topology>
    </subcellularLocation>
</comment>
<evidence type="ECO:0000259" key="8">
    <source>
        <dbReference type="Pfam" id="PF01545"/>
    </source>
</evidence>
<name>A0A5J9UUL3_9POAL</name>
<feature type="region of interest" description="Disordered" evidence="6">
    <location>
        <begin position="282"/>
        <end position="442"/>
    </location>
</feature>
<reference evidence="9 10" key="1">
    <citation type="journal article" date="2019" name="Sci. Rep.">
        <title>A high-quality genome of Eragrostis curvula grass provides insights into Poaceae evolution and supports new strategies to enhance forage quality.</title>
        <authorList>
            <person name="Carballo J."/>
            <person name="Santos B.A.C.M."/>
            <person name="Zappacosta D."/>
            <person name="Garbus I."/>
            <person name="Selva J.P."/>
            <person name="Gallo C.A."/>
            <person name="Diaz A."/>
            <person name="Albertini E."/>
            <person name="Caccamo M."/>
            <person name="Echenique V."/>
        </authorList>
    </citation>
    <scope>NUCLEOTIDE SEQUENCE [LARGE SCALE GENOMIC DNA]</scope>
    <source>
        <strain evidence="10">cv. Victoria</strain>
        <tissue evidence="9">Leaf</tissue>
    </source>
</reference>
<feature type="transmembrane region" description="Helical" evidence="7">
    <location>
        <begin position="615"/>
        <end position="634"/>
    </location>
</feature>
<dbReference type="EMBL" id="RWGY01000011">
    <property type="protein sequence ID" value="TVU27579.1"/>
    <property type="molecule type" value="Genomic_DNA"/>
</dbReference>
<dbReference type="Proteomes" id="UP000324897">
    <property type="component" value="Chromosome 1"/>
</dbReference>
<keyword evidence="2 7" id="KW-0812">Transmembrane</keyword>
<evidence type="ECO:0000256" key="4">
    <source>
        <dbReference type="ARBA" id="ARBA00023136"/>
    </source>
</evidence>
<dbReference type="Gramene" id="TVU27579">
    <property type="protein sequence ID" value="TVU27579"/>
    <property type="gene ID" value="EJB05_19070"/>
</dbReference>
<keyword evidence="4 7" id="KW-0472">Membrane</keyword>
<feature type="non-terminal residue" evidence="9">
    <location>
        <position position="1"/>
    </location>
</feature>
<feature type="compositionally biased region" description="Basic and acidic residues" evidence="6">
    <location>
        <begin position="432"/>
        <end position="442"/>
    </location>
</feature>
<gene>
    <name evidence="9" type="ORF">EJB05_19070</name>
</gene>
<evidence type="ECO:0000256" key="5">
    <source>
        <dbReference type="SAM" id="Coils"/>
    </source>
</evidence>
<feature type="region of interest" description="Disordered" evidence="6">
    <location>
        <begin position="154"/>
        <end position="181"/>
    </location>
</feature>
<proteinExistence type="predicted"/>
<evidence type="ECO:0000256" key="7">
    <source>
        <dbReference type="SAM" id="Phobius"/>
    </source>
</evidence>
<feature type="coiled-coil region" evidence="5">
    <location>
        <begin position="223"/>
        <end position="257"/>
    </location>
</feature>
<dbReference type="OrthoDB" id="78669at2759"/>
<keyword evidence="10" id="KW-1185">Reference proteome</keyword>
<dbReference type="PANTHER" id="PTHR34484">
    <property type="entry name" value="OS02G0832600 PROTEIN"/>
    <property type="match status" value="1"/>
</dbReference>
<organism evidence="9 10">
    <name type="scientific">Eragrostis curvula</name>
    <name type="common">weeping love grass</name>
    <dbReference type="NCBI Taxonomy" id="38414"/>
    <lineage>
        <taxon>Eukaryota</taxon>
        <taxon>Viridiplantae</taxon>
        <taxon>Streptophyta</taxon>
        <taxon>Embryophyta</taxon>
        <taxon>Tracheophyta</taxon>
        <taxon>Spermatophyta</taxon>
        <taxon>Magnoliopsida</taxon>
        <taxon>Liliopsida</taxon>
        <taxon>Poales</taxon>
        <taxon>Poaceae</taxon>
        <taxon>PACMAD clade</taxon>
        <taxon>Chloridoideae</taxon>
        <taxon>Eragrostideae</taxon>
        <taxon>Eragrostidinae</taxon>
        <taxon>Eragrostis</taxon>
    </lineage>
</organism>
<feature type="region of interest" description="Disordered" evidence="6">
    <location>
        <begin position="1"/>
        <end position="53"/>
    </location>
</feature>
<feature type="transmembrane region" description="Helical" evidence="7">
    <location>
        <begin position="655"/>
        <end position="677"/>
    </location>
</feature>
<evidence type="ECO:0000256" key="1">
    <source>
        <dbReference type="ARBA" id="ARBA00004141"/>
    </source>
</evidence>
<feature type="domain" description="Cation efflux protein transmembrane" evidence="8">
    <location>
        <begin position="585"/>
        <end position="711"/>
    </location>
</feature>
<accession>A0A5J9UUL3</accession>
<feature type="transmembrane region" description="Helical" evidence="7">
    <location>
        <begin position="506"/>
        <end position="526"/>
    </location>
</feature>